<comment type="function">
    <text evidence="3">General (non sugar-specific) component of the phosphoenolpyruvate-dependent sugar phosphotransferase system (sugar PTS). This major carbohydrate active-transport system catalyzes the phosphorylation of incoming sugar substrates concomitantly with their translocation across the cell membrane. The phosphoryl group from phosphoenolpyruvate (PEP) is transferred to the phosphoryl carrier protein HPr by enzyme I. Phospho-HPr then transfers it to the PTS EIIA domain.</text>
</comment>
<evidence type="ECO:0000313" key="11">
    <source>
        <dbReference type="EMBL" id="KAB1660136.1"/>
    </source>
</evidence>
<comment type="function">
    <text evidence="2">Component of the dihydroxyacetone kinase complex, which is responsible for the phosphoenolpyruvate (PEP)-dependent phosphorylation of dihydroxyacetone. DhaM serves as the phosphoryl donor. Is phosphorylated by phosphoenolpyruvate in an EI- and HPr-dependent reaction, and a phosphorelay system on histidine residues finally leads to phosphoryl transfer to DhaL and dihydroxyacetone.</text>
</comment>
<dbReference type="Gene3D" id="3.40.50.510">
    <property type="entry name" value="Phosphotransferase system, mannose-type IIA component"/>
    <property type="match status" value="1"/>
</dbReference>
<dbReference type="NCBIfam" id="TIGR01003">
    <property type="entry name" value="PTS_HPr_family"/>
    <property type="match status" value="1"/>
</dbReference>
<comment type="subunit">
    <text evidence="7">Homodimer. The dihydroxyacetone kinase complex is composed of a homodimer of DhaM, a homodimer of DhaK and the subunit DhaL.</text>
</comment>
<keyword evidence="6" id="KW-0808">Transferase</keyword>
<sequence>MTVALVFVSHSADVARGVVEITRQMAGAVPLEAAGGTDEDGIGTSFDRVEGAVHRALSASDGSGVVVLCDLGSAVLTSETVLDVLDDDERELVRIADAPLVEGAVVAGVAAQQGQDLAAVVAAAEGAWGRAAPADAPAPPEPASDTTAVAGSDAAGDATHDDGTVVRTVRVVNEMGVHARPAAELVKTASTFDADITVGGANAKSILAVVALGSKRGDELEVRASGADAAAAVDAVAGLIESGFGED</sequence>
<dbReference type="PROSITE" id="PS00369">
    <property type="entry name" value="PTS_HPR_HIS"/>
    <property type="match status" value="1"/>
</dbReference>
<dbReference type="InterPro" id="IPR039643">
    <property type="entry name" value="DhaM"/>
</dbReference>
<evidence type="ECO:0000256" key="3">
    <source>
        <dbReference type="ARBA" id="ARBA00003681"/>
    </source>
</evidence>
<dbReference type="PANTHER" id="PTHR38594:SF1">
    <property type="entry name" value="PEP-DEPENDENT DIHYDROXYACETONE KINASE, PHOSPHORYL DONOR SUBUNIT DHAM"/>
    <property type="match status" value="1"/>
</dbReference>
<feature type="domain" description="HPr" evidence="10">
    <location>
        <begin position="164"/>
        <end position="247"/>
    </location>
</feature>
<evidence type="ECO:0000256" key="7">
    <source>
        <dbReference type="ARBA" id="ARBA00046577"/>
    </source>
</evidence>
<dbReference type="InterPro" id="IPR001020">
    <property type="entry name" value="PTS_HPr_His_P_site"/>
</dbReference>
<dbReference type="Pfam" id="PF03610">
    <property type="entry name" value="EIIA-man"/>
    <property type="match status" value="1"/>
</dbReference>
<evidence type="ECO:0000256" key="4">
    <source>
        <dbReference type="ARBA" id="ARBA00012095"/>
    </source>
</evidence>
<protein>
    <recommendedName>
        <fullName evidence="5">Phosphocarrier protein HPr</fullName>
        <ecNumber evidence="4">2.7.1.121</ecNumber>
    </recommendedName>
</protein>
<dbReference type="OrthoDB" id="350754at2"/>
<evidence type="ECO:0000259" key="9">
    <source>
        <dbReference type="PROSITE" id="PS51096"/>
    </source>
</evidence>
<name>A0A7J5C054_9MICO</name>
<dbReference type="PANTHER" id="PTHR38594">
    <property type="entry name" value="PEP-DEPENDENT DIHYDROXYACETONE KINASE, PHOSPHORYL DONOR SUBUNIT DHAM"/>
    <property type="match status" value="1"/>
</dbReference>
<dbReference type="PROSITE" id="PS51096">
    <property type="entry name" value="PTS_EIIA_TYPE_4"/>
    <property type="match status" value="1"/>
</dbReference>
<dbReference type="GO" id="GO:0019563">
    <property type="term" value="P:glycerol catabolic process"/>
    <property type="evidence" value="ECO:0007669"/>
    <property type="project" value="InterPro"/>
</dbReference>
<dbReference type="EC" id="2.7.1.121" evidence="4"/>
<dbReference type="Gene3D" id="3.30.1340.10">
    <property type="entry name" value="HPr-like"/>
    <property type="match status" value="1"/>
</dbReference>
<dbReference type="InterPro" id="IPR012844">
    <property type="entry name" value="DhaM_N"/>
</dbReference>
<evidence type="ECO:0000259" key="10">
    <source>
        <dbReference type="PROSITE" id="PS51350"/>
    </source>
</evidence>
<dbReference type="GO" id="GO:0016020">
    <property type="term" value="C:membrane"/>
    <property type="evidence" value="ECO:0007669"/>
    <property type="project" value="InterPro"/>
</dbReference>
<proteinExistence type="predicted"/>
<dbReference type="EMBL" id="WBJZ01000004">
    <property type="protein sequence ID" value="KAB1660136.1"/>
    <property type="molecule type" value="Genomic_DNA"/>
</dbReference>
<comment type="caution">
    <text evidence="11">The sequence shown here is derived from an EMBL/GenBank/DDBJ whole genome shotgun (WGS) entry which is preliminary data.</text>
</comment>
<dbReference type="NCBIfam" id="TIGR02364">
    <property type="entry name" value="dha_pts"/>
    <property type="match status" value="1"/>
</dbReference>
<dbReference type="RefSeq" id="WP_158039632.1">
    <property type="nucleotide sequence ID" value="NZ_JACCFV010000001.1"/>
</dbReference>
<dbReference type="CDD" id="cd00367">
    <property type="entry name" value="PTS-HPr_like"/>
    <property type="match status" value="1"/>
</dbReference>
<dbReference type="Proteomes" id="UP000467240">
    <property type="component" value="Unassembled WGS sequence"/>
</dbReference>
<dbReference type="Pfam" id="PF00381">
    <property type="entry name" value="PTS-HPr"/>
    <property type="match status" value="1"/>
</dbReference>
<evidence type="ECO:0000256" key="1">
    <source>
        <dbReference type="ARBA" id="ARBA00001113"/>
    </source>
</evidence>
<dbReference type="InterPro" id="IPR035895">
    <property type="entry name" value="HPr-like_sf"/>
</dbReference>
<comment type="catalytic activity">
    <reaction evidence="1">
        <text>dihydroxyacetone + phosphoenolpyruvate = dihydroxyacetone phosphate + pyruvate</text>
        <dbReference type="Rhea" id="RHEA:18381"/>
        <dbReference type="ChEBI" id="CHEBI:15361"/>
        <dbReference type="ChEBI" id="CHEBI:16016"/>
        <dbReference type="ChEBI" id="CHEBI:57642"/>
        <dbReference type="ChEBI" id="CHEBI:58702"/>
        <dbReference type="EC" id="2.7.1.121"/>
    </reaction>
</comment>
<dbReference type="GO" id="GO:0009401">
    <property type="term" value="P:phosphoenolpyruvate-dependent sugar phosphotransferase system"/>
    <property type="evidence" value="ECO:0007669"/>
    <property type="project" value="InterPro"/>
</dbReference>
<evidence type="ECO:0000256" key="6">
    <source>
        <dbReference type="ARBA" id="ARBA00022679"/>
    </source>
</evidence>
<gene>
    <name evidence="11" type="ORF">F8O01_04215</name>
</gene>
<reference evidence="11 12" key="1">
    <citation type="submission" date="2019-09" db="EMBL/GenBank/DDBJ databases">
        <title>Phylogeny of genus Pseudoclavibacter and closely related genus.</title>
        <authorList>
            <person name="Li Y."/>
        </authorList>
    </citation>
    <scope>NUCLEOTIDE SEQUENCE [LARGE SCALE GENOMIC DNA]</scope>
    <source>
        <strain evidence="11 12">DSM 23821</strain>
    </source>
</reference>
<accession>A0A7J5C054</accession>
<feature type="domain" description="PTS EIIA type-4" evidence="9">
    <location>
        <begin position="2"/>
        <end position="132"/>
    </location>
</feature>
<dbReference type="SUPFAM" id="SSF55594">
    <property type="entry name" value="HPr-like"/>
    <property type="match status" value="1"/>
</dbReference>
<evidence type="ECO:0000256" key="8">
    <source>
        <dbReference type="SAM" id="MobiDB-lite"/>
    </source>
</evidence>
<dbReference type="InterPro" id="IPR004701">
    <property type="entry name" value="PTS_EIIA_man-typ"/>
</dbReference>
<dbReference type="AlphaFoldDB" id="A0A7J5C054"/>
<keyword evidence="12" id="KW-1185">Reference proteome</keyword>
<dbReference type="SUPFAM" id="SSF53062">
    <property type="entry name" value="PTS system fructose IIA component-like"/>
    <property type="match status" value="1"/>
</dbReference>
<organism evidence="11 12">
    <name type="scientific">Pseudoclavibacter chungangensis</name>
    <dbReference type="NCBI Taxonomy" id="587635"/>
    <lineage>
        <taxon>Bacteria</taxon>
        <taxon>Bacillati</taxon>
        <taxon>Actinomycetota</taxon>
        <taxon>Actinomycetes</taxon>
        <taxon>Micrococcales</taxon>
        <taxon>Microbacteriaceae</taxon>
        <taxon>Pseudoclavibacter</taxon>
    </lineage>
</organism>
<evidence type="ECO:0000256" key="2">
    <source>
        <dbReference type="ARBA" id="ARBA00002788"/>
    </source>
</evidence>
<evidence type="ECO:0000313" key="12">
    <source>
        <dbReference type="Proteomes" id="UP000467240"/>
    </source>
</evidence>
<evidence type="ECO:0000256" key="5">
    <source>
        <dbReference type="ARBA" id="ARBA00020422"/>
    </source>
</evidence>
<dbReference type="GO" id="GO:0047324">
    <property type="term" value="F:phosphoenolpyruvate-glycerone phosphotransferase activity"/>
    <property type="evidence" value="ECO:0007669"/>
    <property type="project" value="UniProtKB-EC"/>
</dbReference>
<dbReference type="PRINTS" id="PR00107">
    <property type="entry name" value="PHOSPHOCPHPR"/>
</dbReference>
<dbReference type="InterPro" id="IPR036662">
    <property type="entry name" value="PTS_EIIA_man-typ_sf"/>
</dbReference>
<feature type="region of interest" description="Disordered" evidence="8">
    <location>
        <begin position="131"/>
        <end position="162"/>
    </location>
</feature>
<dbReference type="InterPro" id="IPR000032">
    <property type="entry name" value="HPr-like"/>
</dbReference>
<dbReference type="PROSITE" id="PS51350">
    <property type="entry name" value="PTS_HPR_DOM"/>
    <property type="match status" value="1"/>
</dbReference>